<dbReference type="SMART" id="SM00533">
    <property type="entry name" value="MUTSd"/>
    <property type="match status" value="1"/>
</dbReference>
<dbReference type="Gene3D" id="1.10.1420.10">
    <property type="match status" value="2"/>
</dbReference>
<evidence type="ECO:0000259" key="9">
    <source>
        <dbReference type="PROSITE" id="PS00486"/>
    </source>
</evidence>
<dbReference type="GO" id="GO:0005524">
    <property type="term" value="F:ATP binding"/>
    <property type="evidence" value="ECO:0007669"/>
    <property type="project" value="UniProtKB-KW"/>
</dbReference>
<dbReference type="EMBL" id="JASFZW010000010">
    <property type="protein sequence ID" value="KAK2076357.1"/>
    <property type="molecule type" value="Genomic_DNA"/>
</dbReference>
<dbReference type="Pfam" id="PF01624">
    <property type="entry name" value="MutS_I"/>
    <property type="match status" value="1"/>
</dbReference>
<dbReference type="Gene3D" id="3.40.1170.10">
    <property type="entry name" value="DNA repair protein MutS, domain I"/>
    <property type="match status" value="1"/>
</dbReference>
<dbReference type="InterPro" id="IPR000432">
    <property type="entry name" value="DNA_mismatch_repair_MutS_C"/>
</dbReference>
<evidence type="ECO:0000256" key="2">
    <source>
        <dbReference type="ARBA" id="ARBA00022151"/>
    </source>
</evidence>
<dbReference type="GO" id="GO:0005634">
    <property type="term" value="C:nucleus"/>
    <property type="evidence" value="ECO:0007669"/>
    <property type="project" value="TreeGrafter"/>
</dbReference>
<dbReference type="Pfam" id="PF00488">
    <property type="entry name" value="MutS_V"/>
    <property type="match status" value="1"/>
</dbReference>
<evidence type="ECO:0000313" key="10">
    <source>
        <dbReference type="EMBL" id="KAK2076357.1"/>
    </source>
</evidence>
<evidence type="ECO:0000256" key="6">
    <source>
        <dbReference type="ARBA" id="ARBA00023125"/>
    </source>
</evidence>
<dbReference type="Proteomes" id="UP001255856">
    <property type="component" value="Unassembled WGS sequence"/>
</dbReference>
<evidence type="ECO:0000256" key="3">
    <source>
        <dbReference type="ARBA" id="ARBA00022741"/>
    </source>
</evidence>
<gene>
    <name evidence="10" type="ORF">QBZ16_000882</name>
</gene>
<dbReference type="InterPro" id="IPR036678">
    <property type="entry name" value="MutS_con_dom_sf"/>
</dbReference>
<evidence type="ECO:0000256" key="8">
    <source>
        <dbReference type="ARBA" id="ARBA00073774"/>
    </source>
</evidence>
<organism evidence="10 11">
    <name type="scientific">Prototheca wickerhamii</name>
    <dbReference type="NCBI Taxonomy" id="3111"/>
    <lineage>
        <taxon>Eukaryota</taxon>
        <taxon>Viridiplantae</taxon>
        <taxon>Chlorophyta</taxon>
        <taxon>core chlorophytes</taxon>
        <taxon>Trebouxiophyceae</taxon>
        <taxon>Chlorellales</taxon>
        <taxon>Chlorellaceae</taxon>
        <taxon>Prototheca</taxon>
    </lineage>
</organism>
<comment type="caution">
    <text evidence="10">The sequence shown here is derived from an EMBL/GenBank/DDBJ whole genome shotgun (WGS) entry which is preliminary data.</text>
</comment>
<dbReference type="Pfam" id="PF05188">
    <property type="entry name" value="MutS_II"/>
    <property type="match status" value="1"/>
</dbReference>
<dbReference type="Pfam" id="PF05192">
    <property type="entry name" value="MutS_III"/>
    <property type="match status" value="1"/>
</dbReference>
<dbReference type="AlphaFoldDB" id="A0AAD9IHJ2"/>
<dbReference type="InterPro" id="IPR007696">
    <property type="entry name" value="DNA_mismatch_repair_MutS_core"/>
</dbReference>
<dbReference type="InterPro" id="IPR016151">
    <property type="entry name" value="DNA_mismatch_repair_MutS_N"/>
</dbReference>
<dbReference type="InterPro" id="IPR017261">
    <property type="entry name" value="DNA_mismatch_repair_MutS/MSH"/>
</dbReference>
<dbReference type="GO" id="GO:0006312">
    <property type="term" value="P:mitotic recombination"/>
    <property type="evidence" value="ECO:0007669"/>
    <property type="project" value="TreeGrafter"/>
</dbReference>
<feature type="domain" description="DNA mismatch repair proteins mutS family" evidence="9">
    <location>
        <begin position="869"/>
        <end position="885"/>
    </location>
</feature>
<accession>A0AAD9IHJ2</accession>
<dbReference type="Gene3D" id="3.40.50.300">
    <property type="entry name" value="P-loop containing nucleotide triphosphate hydrolases"/>
    <property type="match status" value="1"/>
</dbReference>
<dbReference type="PIRSF" id="PIRSF037677">
    <property type="entry name" value="DNA_mis_repair_Msh6"/>
    <property type="match status" value="1"/>
</dbReference>
<evidence type="ECO:0000256" key="5">
    <source>
        <dbReference type="ARBA" id="ARBA00022840"/>
    </source>
</evidence>
<dbReference type="InterPro" id="IPR045076">
    <property type="entry name" value="MutS"/>
</dbReference>
<dbReference type="PANTHER" id="PTHR11361:SF122">
    <property type="entry name" value="DNA MISMATCH REPAIR PROTEIN MSH3"/>
    <property type="match status" value="1"/>
</dbReference>
<evidence type="ECO:0000313" key="11">
    <source>
        <dbReference type="Proteomes" id="UP001255856"/>
    </source>
</evidence>
<sequence length="1014" mass="108224">MPPRKAAGAGAKAQRPITSFLAFKRSPDAPARVAQDSTRIDKIEEHDENLLGVSHQNAVCAEKAAAEPQGVGRNNSPAAKRQKVVLEEGKPPPADVKVSSRAASNEEERARLHERFQNKLVGGHAAGQEGRAAARAAALVPQPHAKLTPLEQQVTDLKRQNPGILLVVECGYKFRFFGEDAETASRVLRIFSYPDHSYLVASIPTHRLHVHVRRLVEAGHKVGVVRQTETAAIKAASATRSAPFERRITEVYTRATLEVGGGGSAGQLGESISEAAGPGGAGALGANFVVSVVEEPSPDQTGDVDIGLVAIETSTGDVFFSQFRDGPMRAELEACLLCAPPSELIVPEGTSAPTRRLATCLAPGLRVNTAPAALFQKESDAREAVQASFDCAKSAPELPGLVVRSLAYAHNWLRVFGLDRLLQLVDGFTELQPARSMALSPNTLRQLEILCDSAEGGVKGSLIWLLDHTCTAFGRRQLRRWITHPLRQREAIEARLDAVDELRSQGAIHPRLMSIFDTLRGLPDLEKGLTRALHGTCAPAEAATTASAAGPLRSGRLTALLDSAASAEVEHAALDLLELIDEQAAAAGDKLALMREGAGWTEVDQRRGDLAAARRRLGDELPGIRKTLGMPRLEYSSIFNQGDYLVDVPNDALSRVPKDWERVSSVKKSVRYLPPGVKAGIQALELAQEHLALACDGAWRDWLRRCSASAPLFRETIRALADLDCLSSMAELAAAPGYVRPIILPRDSTPNGARLLVRGARHPMLELALGAEFVPNDIALGEQADRRPRALVLTGPNMGGKSCYIRTAALIAIMAQLGSFVPAQRAELTPLDAVFTRMGASDSLALGRSTFLEELGEASSILAQATPWSLVILDELGRGTSTEDGVAVALATLEHLARQTRCLSLFVTHYPEIPAAVRAPPLDDGTLRLGRMAAGAAEASFGLNVARMAGVPESVVARAKVLAAAAEGPAPLLAELCAALQPERQAGLEQARALQAQVAAARLSMASTKRVEPE</sequence>
<dbReference type="InterPro" id="IPR027417">
    <property type="entry name" value="P-loop_NTPase"/>
</dbReference>
<dbReference type="GO" id="GO:0006298">
    <property type="term" value="P:mismatch repair"/>
    <property type="evidence" value="ECO:0007669"/>
    <property type="project" value="InterPro"/>
</dbReference>
<evidence type="ECO:0000256" key="7">
    <source>
        <dbReference type="ARBA" id="ARBA00023204"/>
    </source>
</evidence>
<dbReference type="SUPFAM" id="SSF55271">
    <property type="entry name" value="DNA repair protein MutS, domain I"/>
    <property type="match status" value="1"/>
</dbReference>
<keyword evidence="5" id="KW-0067">ATP-binding</keyword>
<dbReference type="InterPro" id="IPR007695">
    <property type="entry name" value="DNA_mismatch_repair_MutS-lik_N"/>
</dbReference>
<dbReference type="SMART" id="SM00534">
    <property type="entry name" value="MUTSac"/>
    <property type="match status" value="1"/>
</dbReference>
<evidence type="ECO:0000256" key="4">
    <source>
        <dbReference type="ARBA" id="ARBA00022763"/>
    </source>
</evidence>
<dbReference type="SUPFAM" id="SSF53150">
    <property type="entry name" value="DNA repair protein MutS, domain II"/>
    <property type="match status" value="1"/>
</dbReference>
<dbReference type="GO" id="GO:0030983">
    <property type="term" value="F:mismatched DNA binding"/>
    <property type="evidence" value="ECO:0007669"/>
    <property type="project" value="InterPro"/>
</dbReference>
<proteinExistence type="inferred from homology"/>
<dbReference type="SUPFAM" id="SSF52540">
    <property type="entry name" value="P-loop containing nucleoside triphosphate hydrolases"/>
    <property type="match status" value="1"/>
</dbReference>
<evidence type="ECO:0000256" key="1">
    <source>
        <dbReference type="ARBA" id="ARBA00007094"/>
    </source>
</evidence>
<keyword evidence="7" id="KW-0234">DNA repair</keyword>
<dbReference type="FunFam" id="3.40.1170.10:FF:000004">
    <property type="entry name" value="DNA mismatch repair protein"/>
    <property type="match status" value="1"/>
</dbReference>
<dbReference type="Gene3D" id="3.30.420.110">
    <property type="entry name" value="MutS, connector domain"/>
    <property type="match status" value="1"/>
</dbReference>
<keyword evidence="3" id="KW-0547">Nucleotide-binding</keyword>
<dbReference type="InterPro" id="IPR007860">
    <property type="entry name" value="DNA_mmatch_repair_MutS_con_dom"/>
</dbReference>
<reference evidence="10" key="1">
    <citation type="submission" date="2021-01" db="EMBL/GenBank/DDBJ databases">
        <authorList>
            <person name="Eckstrom K.M.E."/>
        </authorList>
    </citation>
    <scope>NUCLEOTIDE SEQUENCE</scope>
    <source>
        <strain evidence="10">UVCC 0001</strain>
    </source>
</reference>
<dbReference type="PROSITE" id="PS00486">
    <property type="entry name" value="DNA_MISMATCH_REPAIR_2"/>
    <property type="match status" value="1"/>
</dbReference>
<dbReference type="GO" id="GO:0140664">
    <property type="term" value="F:ATP-dependent DNA damage sensor activity"/>
    <property type="evidence" value="ECO:0007669"/>
    <property type="project" value="InterPro"/>
</dbReference>
<keyword evidence="6" id="KW-0238">DNA-binding</keyword>
<comment type="similarity">
    <text evidence="1">Belongs to the DNA mismatch repair MutS family. MSH3 subfamily.</text>
</comment>
<keyword evidence="4" id="KW-0227">DNA damage</keyword>
<dbReference type="InterPro" id="IPR036187">
    <property type="entry name" value="DNA_mismatch_repair_MutS_sf"/>
</dbReference>
<name>A0AAD9IHJ2_PROWI</name>
<protein>
    <recommendedName>
        <fullName evidence="2 8">DNA mismatch repair protein MSH3</fullName>
    </recommendedName>
    <alternativeName>
        <fullName evidence="2 8">DNA mismatch repair protein MSH3</fullName>
    </alternativeName>
</protein>
<dbReference type="SUPFAM" id="SSF48334">
    <property type="entry name" value="DNA repair protein MutS, domain III"/>
    <property type="match status" value="1"/>
</dbReference>
<keyword evidence="11" id="KW-1185">Reference proteome</keyword>
<dbReference type="PANTHER" id="PTHR11361">
    <property type="entry name" value="DNA MISMATCH REPAIR PROTEIN MUTS FAMILY MEMBER"/>
    <property type="match status" value="1"/>
</dbReference>